<keyword evidence="2" id="KW-1185">Reference proteome</keyword>
<dbReference type="eggNOG" id="COG1708">
    <property type="taxonomic scope" value="Bacteria"/>
</dbReference>
<dbReference type="Gene3D" id="3.30.460.10">
    <property type="entry name" value="Beta Polymerase, domain 2"/>
    <property type="match status" value="1"/>
</dbReference>
<dbReference type="InterPro" id="IPR007530">
    <property type="entry name" value="Aminoglycoside_adenylylTfrase"/>
</dbReference>
<dbReference type="RefSeq" id="WP_008846168.1">
    <property type="nucleotide sequence ID" value="NZ_BAEN01000068.1"/>
</dbReference>
<proteinExistence type="predicted"/>
<name>K6XXK5_9ALTE</name>
<evidence type="ECO:0000313" key="1">
    <source>
        <dbReference type="EMBL" id="GAC16366.1"/>
    </source>
</evidence>
<protein>
    <submittedName>
        <fullName evidence="1">Oxalate/formate antiporter</fullName>
    </submittedName>
</protein>
<dbReference type="InterPro" id="IPR043519">
    <property type="entry name" value="NT_sf"/>
</dbReference>
<dbReference type="Proteomes" id="UP000006334">
    <property type="component" value="Unassembled WGS sequence"/>
</dbReference>
<dbReference type="EMBL" id="BAEN01000068">
    <property type="protein sequence ID" value="GAC16366.1"/>
    <property type="molecule type" value="Genomic_DNA"/>
</dbReference>
<dbReference type="SUPFAM" id="SSF81301">
    <property type="entry name" value="Nucleotidyltransferase"/>
    <property type="match status" value="1"/>
</dbReference>
<dbReference type="STRING" id="1127673.GLIP_3755"/>
<comment type="caution">
    <text evidence="1">The sequence shown here is derived from an EMBL/GenBank/DDBJ whole genome shotgun (WGS) entry which is preliminary data.</text>
</comment>
<accession>K6XXK5</accession>
<dbReference type="AlphaFoldDB" id="K6XXK5"/>
<evidence type="ECO:0000313" key="2">
    <source>
        <dbReference type="Proteomes" id="UP000006334"/>
    </source>
</evidence>
<sequence length="275" mass="31428">MLNIPSSMLEHQQNFIRSLVTLISADGRFVGISLSGSGSENKLDRFSDLDIVLAISTTHVTQVMKERKMLAKQMGKLLTCATGEHVNEPRLLICLFDDVEPLHVDLKFVSIEDAHQRVDNPLVLWEVDNVLTNTYQHDEGHYPINPPQWYEDRFWIWIHYGASKIARGELYEAIDLVSFIRQVVIGPIAMANNGFEPNGVRKIENKLPLLAKQLNSTITPREKMPLFNALRTLVEIYISLRQANLSQLELRDAAQQVALSYLQKEEQTTDKKDYK</sequence>
<gene>
    <name evidence="1" type="ORF">GLIP_3755</name>
</gene>
<dbReference type="Pfam" id="PF04439">
    <property type="entry name" value="Adenyl_transf"/>
    <property type="match status" value="1"/>
</dbReference>
<reference evidence="1 2" key="1">
    <citation type="journal article" date="2017" name="Antonie Van Leeuwenhoek">
        <title>Rhizobium rhizosphaerae sp. nov., a novel species isolated from rice rhizosphere.</title>
        <authorList>
            <person name="Zhao J.J."/>
            <person name="Zhang J."/>
            <person name="Zhang R.J."/>
            <person name="Zhang C.W."/>
            <person name="Yin H.Q."/>
            <person name="Zhang X.X."/>
        </authorList>
    </citation>
    <scope>NUCLEOTIDE SEQUENCE [LARGE SCALE GENOMIC DNA]</scope>
    <source>
        <strain evidence="1 2">E3</strain>
    </source>
</reference>
<dbReference type="OrthoDB" id="7375008at2"/>
<organism evidence="1 2">
    <name type="scientific">Aliiglaciecola lipolytica E3</name>
    <dbReference type="NCBI Taxonomy" id="1127673"/>
    <lineage>
        <taxon>Bacteria</taxon>
        <taxon>Pseudomonadati</taxon>
        <taxon>Pseudomonadota</taxon>
        <taxon>Gammaproteobacteria</taxon>
        <taxon>Alteromonadales</taxon>
        <taxon>Alteromonadaceae</taxon>
        <taxon>Aliiglaciecola</taxon>
    </lineage>
</organism>